<dbReference type="EMBL" id="JAULSX010000005">
    <property type="protein sequence ID" value="KAK3491071.1"/>
    <property type="molecule type" value="Genomic_DNA"/>
</dbReference>
<proteinExistence type="predicted"/>
<accession>A0AAJ0MQP1</accession>
<gene>
    <name evidence="2" type="ORF">B0T23DRAFT_405814</name>
</gene>
<dbReference type="RefSeq" id="XP_062692254.1">
    <property type="nucleotide sequence ID" value="XM_062839051.1"/>
</dbReference>
<evidence type="ECO:0000313" key="3">
    <source>
        <dbReference type="Proteomes" id="UP001285908"/>
    </source>
</evidence>
<keyword evidence="3" id="KW-1185">Reference proteome</keyword>
<sequence length="154" mass="17572">MAKFVNTKFLFRTGLYKIISQFASLENVVPSYVRITGEDQCHDISTFTKQHQTYPSKPSGRALCAPIVSQMHADTQWQIPHSLHTKYMLSPRAYSLRRIQRYGHGCSASSLPEQRDKRRNVQSIVGEDMSFYEPTRKDKQFLISGSGAPSKSKK</sequence>
<reference evidence="2 3" key="1">
    <citation type="journal article" date="2023" name="Mol. Phylogenet. Evol.">
        <title>Genome-scale phylogeny and comparative genomics of the fungal order Sordariales.</title>
        <authorList>
            <person name="Hensen N."/>
            <person name="Bonometti L."/>
            <person name="Westerberg I."/>
            <person name="Brannstrom I.O."/>
            <person name="Guillou S."/>
            <person name="Cros-Aarteil S."/>
            <person name="Calhoun S."/>
            <person name="Haridas S."/>
            <person name="Kuo A."/>
            <person name="Mondo S."/>
            <person name="Pangilinan J."/>
            <person name="Riley R."/>
            <person name="LaButti K."/>
            <person name="Andreopoulos B."/>
            <person name="Lipzen A."/>
            <person name="Chen C."/>
            <person name="Yan M."/>
            <person name="Daum C."/>
            <person name="Ng V."/>
            <person name="Clum A."/>
            <person name="Steindorff A."/>
            <person name="Ohm R.A."/>
            <person name="Martin F."/>
            <person name="Silar P."/>
            <person name="Natvig D.O."/>
            <person name="Lalanne C."/>
            <person name="Gautier V."/>
            <person name="Ament-Velasquez S.L."/>
            <person name="Kruys A."/>
            <person name="Hutchinson M.I."/>
            <person name="Powell A.J."/>
            <person name="Barry K."/>
            <person name="Miller A.N."/>
            <person name="Grigoriev I.V."/>
            <person name="Debuchy R."/>
            <person name="Gladieux P."/>
            <person name="Hiltunen Thoren M."/>
            <person name="Johannesson H."/>
        </authorList>
    </citation>
    <scope>NUCLEOTIDE SEQUENCE [LARGE SCALE GENOMIC DNA]</scope>
    <source>
        <strain evidence="2 3">FGSC 10403</strain>
    </source>
</reference>
<evidence type="ECO:0000256" key="1">
    <source>
        <dbReference type="SAM" id="MobiDB-lite"/>
    </source>
</evidence>
<organism evidence="2 3">
    <name type="scientific">Neurospora hispaniola</name>
    <dbReference type="NCBI Taxonomy" id="588809"/>
    <lineage>
        <taxon>Eukaryota</taxon>
        <taxon>Fungi</taxon>
        <taxon>Dikarya</taxon>
        <taxon>Ascomycota</taxon>
        <taxon>Pezizomycotina</taxon>
        <taxon>Sordariomycetes</taxon>
        <taxon>Sordariomycetidae</taxon>
        <taxon>Sordariales</taxon>
        <taxon>Sordariaceae</taxon>
        <taxon>Neurospora</taxon>
    </lineage>
</organism>
<feature type="region of interest" description="Disordered" evidence="1">
    <location>
        <begin position="107"/>
        <end position="131"/>
    </location>
</feature>
<protein>
    <submittedName>
        <fullName evidence="2">Uncharacterized protein</fullName>
    </submittedName>
</protein>
<dbReference type="Proteomes" id="UP001285908">
    <property type="component" value="Unassembled WGS sequence"/>
</dbReference>
<dbReference type="GeneID" id="87876673"/>
<comment type="caution">
    <text evidence="2">The sequence shown here is derived from an EMBL/GenBank/DDBJ whole genome shotgun (WGS) entry which is preliminary data.</text>
</comment>
<evidence type="ECO:0000313" key="2">
    <source>
        <dbReference type="EMBL" id="KAK3491071.1"/>
    </source>
</evidence>
<dbReference type="AlphaFoldDB" id="A0AAJ0MQP1"/>
<name>A0AAJ0MQP1_9PEZI</name>